<dbReference type="PANTHER" id="PTHR12297:SF3">
    <property type="entry name" value="HIG1 DOMAIN FAMILY MEMBER 1A"/>
    <property type="match status" value="1"/>
</dbReference>
<dbReference type="Proteomes" id="UP000016923">
    <property type="component" value="Unassembled WGS sequence"/>
</dbReference>
<evidence type="ECO:0000256" key="8">
    <source>
        <dbReference type="ARBA" id="ARBA00023136"/>
    </source>
</evidence>
<gene>
    <name evidence="12" type="ORF">F503_03532</name>
</gene>
<comment type="similarity">
    <text evidence="3">Belongs to the RCF1 family.</text>
</comment>
<evidence type="ECO:0000259" key="11">
    <source>
        <dbReference type="PROSITE" id="PS51503"/>
    </source>
</evidence>
<dbReference type="VEuPathDB" id="FungiDB:F503_03532"/>
<evidence type="ECO:0000313" key="12">
    <source>
        <dbReference type="EMBL" id="EPE04470.1"/>
    </source>
</evidence>
<comment type="subunit">
    <text evidence="4">Associates with the respiratory chain complex III/complex IV supercomplex.</text>
</comment>
<evidence type="ECO:0000256" key="6">
    <source>
        <dbReference type="ARBA" id="ARBA00022989"/>
    </source>
</evidence>
<organism evidence="12 13">
    <name type="scientific">Ophiostoma piceae (strain UAMH 11346)</name>
    <name type="common">Sap stain fungus</name>
    <dbReference type="NCBI Taxonomy" id="1262450"/>
    <lineage>
        <taxon>Eukaryota</taxon>
        <taxon>Fungi</taxon>
        <taxon>Dikarya</taxon>
        <taxon>Ascomycota</taxon>
        <taxon>Pezizomycotina</taxon>
        <taxon>Sordariomycetes</taxon>
        <taxon>Sordariomycetidae</taxon>
        <taxon>Ophiostomatales</taxon>
        <taxon>Ophiostomataceae</taxon>
        <taxon>Ophiostoma</taxon>
    </lineage>
</organism>
<evidence type="ECO:0000256" key="4">
    <source>
        <dbReference type="ARBA" id="ARBA00011565"/>
    </source>
</evidence>
<evidence type="ECO:0000256" key="1">
    <source>
        <dbReference type="ARBA" id="ARBA00002584"/>
    </source>
</evidence>
<feature type="region of interest" description="Disordered" evidence="9">
    <location>
        <begin position="1"/>
        <end position="29"/>
    </location>
</feature>
<dbReference type="HOGENOM" id="CLU_087356_0_0_1"/>
<evidence type="ECO:0000256" key="3">
    <source>
        <dbReference type="ARBA" id="ARBA00009366"/>
    </source>
</evidence>
<comment type="subcellular location">
    <subcellularLocation>
        <location evidence="2">Mitochondrion membrane</location>
    </subcellularLocation>
</comment>
<dbReference type="STRING" id="1262450.S3CUQ7"/>
<dbReference type="InterPro" id="IPR050355">
    <property type="entry name" value="RCF1"/>
</dbReference>
<protein>
    <submittedName>
        <fullName evidence="12">Altered inheritance-mitochondria protein 31</fullName>
    </submittedName>
</protein>
<keyword evidence="7" id="KW-0496">Mitochondrion</keyword>
<feature type="domain" description="HIG1" evidence="11">
    <location>
        <begin position="8"/>
        <end position="99"/>
    </location>
</feature>
<keyword evidence="6 10" id="KW-1133">Transmembrane helix</keyword>
<accession>S3CUQ7</accession>
<dbReference type="PANTHER" id="PTHR12297">
    <property type="entry name" value="HYPOXIA-INDUCBILE GENE 1 HIG1 -RELATED"/>
    <property type="match status" value="1"/>
</dbReference>
<evidence type="ECO:0000256" key="5">
    <source>
        <dbReference type="ARBA" id="ARBA00022692"/>
    </source>
</evidence>
<dbReference type="Pfam" id="PF04588">
    <property type="entry name" value="HIG_1_N"/>
    <property type="match status" value="1"/>
</dbReference>
<comment type="function">
    <text evidence="1">Cytochrome c oxidase subunit which plays a role in assembly of respiratory supercomplexes.</text>
</comment>
<evidence type="ECO:0000256" key="10">
    <source>
        <dbReference type="SAM" id="Phobius"/>
    </source>
</evidence>
<sequence length="241" mass="26019">MPDRPFDSMPSSFDGDEQHRTSGLQRGMAKMKREPLIPIGVLATVAALTGALRAIRKGNHRQVQLMFRARIVAQGLTILAIVGGGVYLSEERQQEREQWKIDKQLEDEARRDKWIQELEARDAEEKMLQELEAKRDMRKSAKLGAAATANAEDAKAAVVQKSPVLSALGGWMGGKKPEDSQDNAAVLNTDSSTPAAGASASPAIPVESTHKNSKGTSQLGVLGSMFGKKGTASNPDSEEKK</sequence>
<dbReference type="OrthoDB" id="6604018at2759"/>
<dbReference type="InterPro" id="IPR007667">
    <property type="entry name" value="Hypoxia_induced_domain"/>
</dbReference>
<dbReference type="OMA" id="YNENAFQ"/>
<keyword evidence="13" id="KW-1185">Reference proteome</keyword>
<proteinExistence type="inferred from homology"/>
<evidence type="ECO:0000256" key="2">
    <source>
        <dbReference type="ARBA" id="ARBA00004325"/>
    </source>
</evidence>
<name>S3CUQ7_OPHP1</name>
<dbReference type="GO" id="GO:0097250">
    <property type="term" value="P:mitochondrial respirasome assembly"/>
    <property type="evidence" value="ECO:0007669"/>
    <property type="project" value="TreeGrafter"/>
</dbReference>
<evidence type="ECO:0000256" key="9">
    <source>
        <dbReference type="SAM" id="MobiDB-lite"/>
    </source>
</evidence>
<evidence type="ECO:0000313" key="13">
    <source>
        <dbReference type="Proteomes" id="UP000016923"/>
    </source>
</evidence>
<dbReference type="GO" id="GO:0031966">
    <property type="term" value="C:mitochondrial membrane"/>
    <property type="evidence" value="ECO:0007669"/>
    <property type="project" value="UniProtKB-SubCell"/>
</dbReference>
<dbReference type="AlphaFoldDB" id="S3CUQ7"/>
<dbReference type="eggNOG" id="KOG4431">
    <property type="taxonomic scope" value="Eukaryota"/>
</dbReference>
<keyword evidence="8 10" id="KW-0472">Membrane</keyword>
<evidence type="ECO:0000256" key="7">
    <source>
        <dbReference type="ARBA" id="ARBA00023128"/>
    </source>
</evidence>
<dbReference type="Gene3D" id="6.10.140.1320">
    <property type="match status" value="1"/>
</dbReference>
<reference evidence="12 13" key="1">
    <citation type="journal article" date="2013" name="BMC Genomics">
        <title>The genome and transcriptome of the pine saprophyte Ophiostoma piceae, and a comparison with the bark beetle-associated pine pathogen Grosmannia clavigera.</title>
        <authorList>
            <person name="Haridas S."/>
            <person name="Wang Y."/>
            <person name="Lim L."/>
            <person name="Massoumi Alamouti S."/>
            <person name="Jackman S."/>
            <person name="Docking R."/>
            <person name="Robertson G."/>
            <person name="Birol I."/>
            <person name="Bohlmann J."/>
            <person name="Breuil C."/>
        </authorList>
    </citation>
    <scope>NUCLEOTIDE SEQUENCE [LARGE SCALE GENOMIC DNA]</scope>
    <source>
        <strain evidence="12 13">UAMH 11346</strain>
    </source>
</reference>
<feature type="transmembrane region" description="Helical" evidence="10">
    <location>
        <begin position="36"/>
        <end position="55"/>
    </location>
</feature>
<feature type="region of interest" description="Disordered" evidence="9">
    <location>
        <begin position="170"/>
        <end position="241"/>
    </location>
</feature>
<feature type="transmembrane region" description="Helical" evidence="10">
    <location>
        <begin position="67"/>
        <end position="88"/>
    </location>
</feature>
<feature type="compositionally biased region" description="Low complexity" evidence="9">
    <location>
        <begin position="191"/>
        <end position="205"/>
    </location>
</feature>
<keyword evidence="5 10" id="KW-0812">Transmembrane</keyword>
<dbReference type="PROSITE" id="PS51503">
    <property type="entry name" value="HIG1"/>
    <property type="match status" value="1"/>
</dbReference>
<dbReference type="EMBL" id="KE148160">
    <property type="protein sequence ID" value="EPE04470.1"/>
    <property type="molecule type" value="Genomic_DNA"/>
</dbReference>